<evidence type="ECO:0000313" key="6">
    <source>
        <dbReference type="Proteomes" id="UP000823388"/>
    </source>
</evidence>
<feature type="domain" description="Myb-like" evidence="3">
    <location>
        <begin position="357"/>
        <end position="399"/>
    </location>
</feature>
<evidence type="ECO:0000259" key="4">
    <source>
        <dbReference type="PROSITE" id="PS51294"/>
    </source>
</evidence>
<dbReference type="InterPro" id="IPR017930">
    <property type="entry name" value="Myb_dom"/>
</dbReference>
<dbReference type="EMBL" id="CM029044">
    <property type="protein sequence ID" value="KAG2604087.1"/>
    <property type="molecule type" value="Genomic_DNA"/>
</dbReference>
<feature type="compositionally biased region" description="Acidic residues" evidence="2">
    <location>
        <begin position="264"/>
        <end position="273"/>
    </location>
</feature>
<feature type="domain" description="HTH myb-type" evidence="4">
    <location>
        <begin position="356"/>
        <end position="403"/>
    </location>
</feature>
<dbReference type="Pfam" id="PF13921">
    <property type="entry name" value="Myb_DNA-bind_6"/>
    <property type="match status" value="1"/>
</dbReference>
<organism evidence="5 6">
    <name type="scientific">Panicum virgatum</name>
    <name type="common">Blackwell switchgrass</name>
    <dbReference type="NCBI Taxonomy" id="38727"/>
    <lineage>
        <taxon>Eukaryota</taxon>
        <taxon>Viridiplantae</taxon>
        <taxon>Streptophyta</taxon>
        <taxon>Embryophyta</taxon>
        <taxon>Tracheophyta</taxon>
        <taxon>Spermatophyta</taxon>
        <taxon>Magnoliopsida</taxon>
        <taxon>Liliopsida</taxon>
        <taxon>Poales</taxon>
        <taxon>Poaceae</taxon>
        <taxon>PACMAD clade</taxon>
        <taxon>Panicoideae</taxon>
        <taxon>Panicodae</taxon>
        <taxon>Paniceae</taxon>
        <taxon>Panicinae</taxon>
        <taxon>Panicum</taxon>
        <taxon>Panicum sect. Hiantes</taxon>
    </lineage>
</organism>
<dbReference type="InterPro" id="IPR009057">
    <property type="entry name" value="Homeodomain-like_sf"/>
</dbReference>
<dbReference type="SUPFAM" id="SSF46689">
    <property type="entry name" value="Homeodomain-like"/>
    <property type="match status" value="2"/>
</dbReference>
<accession>A0A8T0T188</accession>
<dbReference type="SMART" id="SM00717">
    <property type="entry name" value="SANT"/>
    <property type="match status" value="4"/>
</dbReference>
<dbReference type="AlphaFoldDB" id="A0A8T0T188"/>
<protein>
    <submittedName>
        <fullName evidence="5">Uncharacterized protein</fullName>
    </submittedName>
</protein>
<reference evidence="5" key="1">
    <citation type="submission" date="2020-05" db="EMBL/GenBank/DDBJ databases">
        <title>WGS assembly of Panicum virgatum.</title>
        <authorList>
            <person name="Lovell J.T."/>
            <person name="Jenkins J."/>
            <person name="Shu S."/>
            <person name="Juenger T.E."/>
            <person name="Schmutz J."/>
        </authorList>
    </citation>
    <scope>NUCLEOTIDE SEQUENCE</scope>
    <source>
        <strain evidence="5">AP13</strain>
    </source>
</reference>
<feature type="region of interest" description="Disordered" evidence="2">
    <location>
        <begin position="1"/>
        <end position="243"/>
    </location>
</feature>
<dbReference type="PANTHER" id="PTHR47430:SF4">
    <property type="entry name" value="GB|AAC33480.1"/>
    <property type="match status" value="1"/>
</dbReference>
<dbReference type="PROSITE" id="PS50090">
    <property type="entry name" value="MYB_LIKE"/>
    <property type="match status" value="3"/>
</dbReference>
<sequence length="566" mass="65139">MERGSAAEYSEVKSVVGSNEEKKAQKSKIDKGQRKRKKDKAKGHGGDGDRLIQSDDKNHSVDLEHAEVSAKMAEKPSLENTEVIMSKRDLKKDWKKKKKNKEFDTISQKQIIDANDGTVGSEQLEMNEGEGEHDSKLKKGKRKHRDGETSSNGSSHDQIVPVGDKKRKRKEPSITLEESNEVDTSKIWQTTEGKKKRRKERDNIGVDLSLNTPAGDGKNYNKEKKTSKDDNDGSKSGKVNFAHRKDKDRRVRFTDNVEVFNIDGGDDHEEGDGSGDSGLVHGKRFTPEEDAKLMEAIEKYAEMKQLGDKGLEMIRASMQHPEIRGCWAEIATSLPHRPQMAVYKRARILLYRSAERKWTQEEYEIVRRFVERNGTSWKELATELGKSEIHVKDTWRRMKPTNLKKGAWTQDEYQNLFDLVNLDLRVKAHQKITPSHRQLRDNISWEAISEKLTTRSNKDCCLKWYQQLASHLVKEGIWADTDDYLLMEALQKVDAVCVEDVDWERLLDHRSGELCRQRWNQMVRMIGGHREKPFIEQVEVLARRYCPEMLDYRKAESSDTLTGGTD</sequence>
<dbReference type="Proteomes" id="UP000823388">
    <property type="component" value="Chromosome 4N"/>
</dbReference>
<feature type="compositionally biased region" description="Basic and acidic residues" evidence="2">
    <location>
        <begin position="219"/>
        <end position="235"/>
    </location>
</feature>
<dbReference type="PANTHER" id="PTHR47430">
    <property type="entry name" value="GB|AAC33480.1"/>
    <property type="match status" value="1"/>
</dbReference>
<dbReference type="GO" id="GO:0003677">
    <property type="term" value="F:DNA binding"/>
    <property type="evidence" value="ECO:0007669"/>
    <property type="project" value="UniProtKB-KW"/>
</dbReference>
<dbReference type="PROSITE" id="PS51294">
    <property type="entry name" value="HTH_MYB"/>
    <property type="match status" value="1"/>
</dbReference>
<keyword evidence="1" id="KW-0238">DNA-binding</keyword>
<dbReference type="OrthoDB" id="39591at2759"/>
<comment type="caution">
    <text evidence="5">The sequence shown here is derived from an EMBL/GenBank/DDBJ whole genome shotgun (WGS) entry which is preliminary data.</text>
</comment>
<feature type="compositionally biased region" description="Basic and acidic residues" evidence="2">
    <location>
        <begin position="19"/>
        <end position="32"/>
    </location>
</feature>
<feature type="region of interest" description="Disordered" evidence="2">
    <location>
        <begin position="262"/>
        <end position="282"/>
    </location>
</feature>
<evidence type="ECO:0000313" key="5">
    <source>
        <dbReference type="EMBL" id="KAG2604087.1"/>
    </source>
</evidence>
<dbReference type="InterPro" id="IPR001005">
    <property type="entry name" value="SANT/Myb"/>
</dbReference>
<gene>
    <name evidence="5" type="ORF">PVAP13_4NG063700</name>
</gene>
<evidence type="ECO:0000256" key="1">
    <source>
        <dbReference type="ARBA" id="ARBA00023125"/>
    </source>
</evidence>
<evidence type="ECO:0000259" key="3">
    <source>
        <dbReference type="PROSITE" id="PS50090"/>
    </source>
</evidence>
<dbReference type="EMBL" id="CM029044">
    <property type="protein sequence ID" value="KAG2604086.1"/>
    <property type="molecule type" value="Genomic_DNA"/>
</dbReference>
<name>A0A8T0T188_PANVG</name>
<feature type="domain" description="Myb-like" evidence="3">
    <location>
        <begin position="400"/>
        <end position="468"/>
    </location>
</feature>
<dbReference type="CDD" id="cd00167">
    <property type="entry name" value="SANT"/>
    <property type="match status" value="1"/>
</dbReference>
<evidence type="ECO:0000256" key="2">
    <source>
        <dbReference type="SAM" id="MobiDB-lite"/>
    </source>
</evidence>
<feature type="compositionally biased region" description="Basic and acidic residues" evidence="2">
    <location>
        <begin position="42"/>
        <end position="77"/>
    </location>
</feature>
<dbReference type="Gene3D" id="1.10.10.60">
    <property type="entry name" value="Homeodomain-like"/>
    <property type="match status" value="3"/>
</dbReference>
<feature type="domain" description="Myb-like" evidence="3">
    <location>
        <begin position="470"/>
        <end position="523"/>
    </location>
</feature>
<proteinExistence type="predicted"/>
<keyword evidence="6" id="KW-1185">Reference proteome</keyword>